<dbReference type="EMBL" id="JAVYAA010000007">
    <property type="protein sequence ID" value="MDT8979139.1"/>
    <property type="molecule type" value="Genomic_DNA"/>
</dbReference>
<feature type="signal peptide" evidence="1">
    <location>
        <begin position="1"/>
        <end position="21"/>
    </location>
</feature>
<dbReference type="RefSeq" id="WP_315746889.1">
    <property type="nucleotide sequence ID" value="NZ_JAVYAA010000007.1"/>
</dbReference>
<evidence type="ECO:0008006" key="4">
    <source>
        <dbReference type="Google" id="ProtNLM"/>
    </source>
</evidence>
<evidence type="ECO:0000313" key="2">
    <source>
        <dbReference type="EMBL" id="MDT8979139.1"/>
    </source>
</evidence>
<sequence length="345" mass="38580">MNLKKAVAASMIVSSMLVTLAGQTFVGAEAAGGKKQEQAASSSSVQIDKKVAAKLQKAVRKFSGKDVELQNVGELVRANDTMAKVQSVDGVYQIFFDHKTGKVWTLTGKTTIDKISKKDQDDVLKLLKKMYSGKTYAFDKEVLLERYYEDKKEQFSQNSTYYLKGKDFNASLVKNDPDLKDYINQARIEFAKEELEAKLLTTAEEAVKTALDHQFNITEAYLVSNTKKNAWELKDGSSTLYVDEQSGKATNLFHNMRKKVTTSQTITAKEAKEVAAPLAKELFSIDITGYEVKWDSLYQDYCFVKDQETRVRVALDANKKVVYLKSGANALFGGEDPVASRLEEE</sequence>
<comment type="caution">
    <text evidence="2">The sequence shown here is derived from an EMBL/GenBank/DDBJ whole genome shotgun (WGS) entry which is preliminary data.</text>
</comment>
<evidence type="ECO:0000313" key="3">
    <source>
        <dbReference type="Proteomes" id="UP001250538"/>
    </source>
</evidence>
<proteinExistence type="predicted"/>
<evidence type="ECO:0000256" key="1">
    <source>
        <dbReference type="SAM" id="SignalP"/>
    </source>
</evidence>
<organism evidence="2 3">
    <name type="scientific">Paenibacillus suaedae</name>
    <dbReference type="NCBI Taxonomy" id="3077233"/>
    <lineage>
        <taxon>Bacteria</taxon>
        <taxon>Bacillati</taxon>
        <taxon>Bacillota</taxon>
        <taxon>Bacilli</taxon>
        <taxon>Bacillales</taxon>
        <taxon>Paenibacillaceae</taxon>
        <taxon>Paenibacillus</taxon>
    </lineage>
</organism>
<dbReference type="Proteomes" id="UP001250538">
    <property type="component" value="Unassembled WGS sequence"/>
</dbReference>
<keyword evidence="1" id="KW-0732">Signal</keyword>
<keyword evidence="3" id="KW-1185">Reference proteome</keyword>
<name>A0AAJ2NAV6_9BACL</name>
<reference evidence="3" key="1">
    <citation type="submission" date="2023-09" db="EMBL/GenBank/DDBJ databases">
        <title>Paenibacillus sp. chi10 Genome sequencing and assembly.</title>
        <authorList>
            <person name="Kim I."/>
        </authorList>
    </citation>
    <scope>NUCLEOTIDE SEQUENCE [LARGE SCALE GENOMIC DNA]</scope>
    <source>
        <strain evidence="3">chi10</strain>
    </source>
</reference>
<gene>
    <name evidence="2" type="ORF">RQP50_23145</name>
</gene>
<protein>
    <recommendedName>
        <fullName evidence="4">PepSY domain-containing protein</fullName>
    </recommendedName>
</protein>
<feature type="chain" id="PRO_5042548689" description="PepSY domain-containing protein" evidence="1">
    <location>
        <begin position="22"/>
        <end position="345"/>
    </location>
</feature>
<accession>A0AAJ2NAV6</accession>
<dbReference type="AlphaFoldDB" id="A0AAJ2NAV6"/>